<evidence type="ECO:0000313" key="10">
    <source>
        <dbReference type="Proteomes" id="UP000238605"/>
    </source>
</evidence>
<evidence type="ECO:0000256" key="3">
    <source>
        <dbReference type="ARBA" id="ARBA00022475"/>
    </source>
</evidence>
<keyword evidence="10" id="KW-1185">Reference proteome</keyword>
<evidence type="ECO:0000256" key="2">
    <source>
        <dbReference type="ARBA" id="ARBA00022448"/>
    </source>
</evidence>
<feature type="transmembrane region" description="Helical" evidence="7">
    <location>
        <begin position="240"/>
        <end position="259"/>
    </location>
</feature>
<dbReference type="RefSeq" id="WP_104302099.1">
    <property type="nucleotide sequence ID" value="NZ_PSNX01000005.1"/>
</dbReference>
<evidence type="ECO:0000313" key="9">
    <source>
        <dbReference type="EMBL" id="PPE66801.1"/>
    </source>
</evidence>
<dbReference type="PANTHER" id="PTHR43386">
    <property type="entry name" value="OLIGOPEPTIDE TRANSPORT SYSTEM PERMEASE PROTEIN APPC"/>
    <property type="match status" value="1"/>
</dbReference>
<comment type="caution">
    <text evidence="9">The sequence shown here is derived from an EMBL/GenBank/DDBJ whole genome shotgun (WGS) entry which is preliminary data.</text>
</comment>
<keyword evidence="5 7" id="KW-1133">Transmembrane helix</keyword>
<name>A0A2S5SVL7_9BURK</name>
<keyword evidence="4 7" id="KW-0812">Transmembrane</keyword>
<dbReference type="EMBL" id="PSNX01000005">
    <property type="protein sequence ID" value="PPE66801.1"/>
    <property type="molecule type" value="Genomic_DNA"/>
</dbReference>
<evidence type="ECO:0000259" key="8">
    <source>
        <dbReference type="PROSITE" id="PS50928"/>
    </source>
</evidence>
<dbReference type="GO" id="GO:0005886">
    <property type="term" value="C:plasma membrane"/>
    <property type="evidence" value="ECO:0007669"/>
    <property type="project" value="UniProtKB-SubCell"/>
</dbReference>
<reference evidence="9 10" key="1">
    <citation type="submission" date="2018-02" db="EMBL/GenBank/DDBJ databases">
        <title>Reclassifiation of [Polyangium] brachysporum DSM 7029 as Guopingzhaonella breviflexa gen. nov., sp. nov., a member of the family Comamonadaceae.</title>
        <authorList>
            <person name="Tang B."/>
        </authorList>
    </citation>
    <scope>NUCLEOTIDE SEQUENCE [LARGE SCALE GENOMIC DNA]</scope>
    <source>
        <strain evidence="9 10">BCRC 80649</strain>
    </source>
</reference>
<dbReference type="InterPro" id="IPR000515">
    <property type="entry name" value="MetI-like"/>
</dbReference>
<dbReference type="Gene3D" id="1.10.3720.10">
    <property type="entry name" value="MetI-like"/>
    <property type="match status" value="1"/>
</dbReference>
<comment type="similarity">
    <text evidence="7">Belongs to the binding-protein-dependent transport system permease family.</text>
</comment>
<sequence length="274" mass="28892">MRAALTHRSFMLGAVLALALLLAAGLSLVWTPYPPHAIDVPNRFQPPSAAHWLGTDSLGRDIATLLLVGAQNSILVGVVAVGMGLVLGVGLGLLASARRGGAEEFVMRLSDFTFAFPALLTAIMLTAVYGPGLFTSIIAIGIFNIPVFARLTRASANAVWARDFILAARACGKGAVRITLEHVLPNIASVIIVQATIQFATAILAEAALSYLGLGTQPPQPSWGRMLNEAQTQMFQAPQLALYPGVAIALSVLGLNLLGDGLRDLLDPRLARQR</sequence>
<dbReference type="Proteomes" id="UP000238605">
    <property type="component" value="Unassembled WGS sequence"/>
</dbReference>
<evidence type="ECO:0000256" key="6">
    <source>
        <dbReference type="ARBA" id="ARBA00023136"/>
    </source>
</evidence>
<feature type="transmembrane region" description="Helical" evidence="7">
    <location>
        <begin position="109"/>
        <end position="127"/>
    </location>
</feature>
<gene>
    <name evidence="9" type="ORF">C1704_07405</name>
</gene>
<dbReference type="OrthoDB" id="9783218at2"/>
<dbReference type="SUPFAM" id="SSF161098">
    <property type="entry name" value="MetI-like"/>
    <property type="match status" value="1"/>
</dbReference>
<dbReference type="InterPro" id="IPR050366">
    <property type="entry name" value="BP-dependent_transpt_permease"/>
</dbReference>
<dbReference type="PROSITE" id="PS50928">
    <property type="entry name" value="ABC_TM1"/>
    <property type="match status" value="1"/>
</dbReference>
<dbReference type="AlphaFoldDB" id="A0A2S5SVL7"/>
<organism evidence="9 10">
    <name type="scientific">Caldimonas caldifontis</name>
    <dbReference type="NCBI Taxonomy" id="1452508"/>
    <lineage>
        <taxon>Bacteria</taxon>
        <taxon>Pseudomonadati</taxon>
        <taxon>Pseudomonadota</taxon>
        <taxon>Betaproteobacteria</taxon>
        <taxon>Burkholderiales</taxon>
        <taxon>Sphaerotilaceae</taxon>
        <taxon>Caldimonas</taxon>
    </lineage>
</organism>
<feature type="domain" description="ABC transmembrane type-1" evidence="8">
    <location>
        <begin position="70"/>
        <end position="259"/>
    </location>
</feature>
<keyword evidence="6 7" id="KW-0472">Membrane</keyword>
<comment type="subcellular location">
    <subcellularLocation>
        <location evidence="1 7">Cell membrane</location>
        <topology evidence="1 7">Multi-pass membrane protein</topology>
    </subcellularLocation>
</comment>
<evidence type="ECO:0000256" key="5">
    <source>
        <dbReference type="ARBA" id="ARBA00022989"/>
    </source>
</evidence>
<feature type="transmembrane region" description="Helical" evidence="7">
    <location>
        <begin position="74"/>
        <end position="97"/>
    </location>
</feature>
<feature type="transmembrane region" description="Helical" evidence="7">
    <location>
        <begin position="133"/>
        <end position="152"/>
    </location>
</feature>
<accession>A0A2S5SVL7</accession>
<keyword evidence="3" id="KW-1003">Cell membrane</keyword>
<evidence type="ECO:0000256" key="7">
    <source>
        <dbReference type="RuleBase" id="RU363032"/>
    </source>
</evidence>
<dbReference type="GO" id="GO:0055085">
    <property type="term" value="P:transmembrane transport"/>
    <property type="evidence" value="ECO:0007669"/>
    <property type="project" value="InterPro"/>
</dbReference>
<evidence type="ECO:0000256" key="4">
    <source>
        <dbReference type="ARBA" id="ARBA00022692"/>
    </source>
</evidence>
<dbReference type="InterPro" id="IPR035906">
    <property type="entry name" value="MetI-like_sf"/>
</dbReference>
<dbReference type="PANTHER" id="PTHR43386:SF25">
    <property type="entry name" value="PEPTIDE ABC TRANSPORTER PERMEASE PROTEIN"/>
    <property type="match status" value="1"/>
</dbReference>
<dbReference type="CDD" id="cd06261">
    <property type="entry name" value="TM_PBP2"/>
    <property type="match status" value="1"/>
</dbReference>
<protein>
    <submittedName>
        <fullName evidence="9">Peptide ABC transporter permease</fullName>
    </submittedName>
</protein>
<evidence type="ECO:0000256" key="1">
    <source>
        <dbReference type="ARBA" id="ARBA00004651"/>
    </source>
</evidence>
<dbReference type="Pfam" id="PF00528">
    <property type="entry name" value="BPD_transp_1"/>
    <property type="match status" value="1"/>
</dbReference>
<keyword evidence="2 7" id="KW-0813">Transport</keyword>
<proteinExistence type="inferred from homology"/>